<feature type="domain" description="AP-5 complex subunit zeta-1 C-terminal TPR" evidence="4">
    <location>
        <begin position="931"/>
        <end position="1086"/>
    </location>
</feature>
<dbReference type="RefSeq" id="XP_033696829.1">
    <property type="nucleotide sequence ID" value="XM_033840938.1"/>
</dbReference>
<accession>A0A6J3Q3K0</accession>
<evidence type="ECO:0000259" key="3">
    <source>
        <dbReference type="Pfam" id="PF25153"/>
    </source>
</evidence>
<dbReference type="Proteomes" id="UP000245320">
    <property type="component" value="Chromosome 15"/>
</dbReference>
<dbReference type="GO" id="GO:0044599">
    <property type="term" value="C:AP-5 adaptor complex"/>
    <property type="evidence" value="ECO:0007669"/>
    <property type="project" value="InterPro"/>
</dbReference>
<feature type="domain" description="AP-5 complex subunit zeta-1 ARM repeats" evidence="2">
    <location>
        <begin position="445"/>
        <end position="562"/>
    </location>
</feature>
<evidence type="ECO:0000259" key="4">
    <source>
        <dbReference type="Pfam" id="PF25154"/>
    </source>
</evidence>
<dbReference type="Pfam" id="PF14764">
    <property type="entry name" value="SPG48"/>
    <property type="match status" value="1"/>
</dbReference>
<dbReference type="FunCoup" id="A0A6J3Q3K0">
    <property type="interactions" value="2369"/>
</dbReference>
<feature type="domain" description="AP-5 complex subunit zeta-1 C-terminal TPR" evidence="4">
    <location>
        <begin position="574"/>
        <end position="727"/>
    </location>
</feature>
<dbReference type="Pfam" id="PF25154">
    <property type="entry name" value="TPR_AP5Z1_C"/>
    <property type="match status" value="2"/>
</dbReference>
<proteinExistence type="predicted"/>
<name>A0A6J3Q3K0_TURTR</name>
<dbReference type="InterPro" id="IPR056857">
    <property type="entry name" value="TPR_AP5Z1_N"/>
</dbReference>
<evidence type="ECO:0000313" key="6">
    <source>
        <dbReference type="RefSeq" id="XP_033696829.1"/>
    </source>
</evidence>
<gene>
    <name evidence="6" type="primary">AP5Z1</name>
</gene>
<dbReference type="PANTHER" id="PTHR46488">
    <property type="entry name" value="AP-5 COMPLEX SUBUNIT ZETA-1"/>
    <property type="match status" value="1"/>
</dbReference>
<evidence type="ECO:0000256" key="1">
    <source>
        <dbReference type="SAM" id="MobiDB-lite"/>
    </source>
</evidence>
<dbReference type="CTD" id="9907"/>
<reference evidence="6" key="1">
    <citation type="submission" date="2025-08" db="UniProtKB">
        <authorList>
            <consortium name="RefSeq"/>
        </authorList>
    </citation>
    <scope>IDENTIFICATION</scope>
    <source>
        <tissue evidence="6">Spleen</tissue>
    </source>
</reference>
<dbReference type="InterPro" id="IPR028222">
    <property type="entry name" value="AP5Z1"/>
</dbReference>
<feature type="domain" description="AP-5 complex subunit zeta-1 N-terminal TPR" evidence="3">
    <location>
        <begin position="332"/>
        <end position="404"/>
    </location>
</feature>
<feature type="region of interest" description="Disordered" evidence="1">
    <location>
        <begin position="877"/>
        <end position="900"/>
    </location>
</feature>
<feature type="compositionally biased region" description="Gly residues" evidence="1">
    <location>
        <begin position="33"/>
        <end position="47"/>
    </location>
</feature>
<evidence type="ECO:0000313" key="5">
    <source>
        <dbReference type="Proteomes" id="UP000245320"/>
    </source>
</evidence>
<keyword evidence="5" id="KW-1185">Reference proteome</keyword>
<evidence type="ECO:0000259" key="2">
    <source>
        <dbReference type="Pfam" id="PF14764"/>
    </source>
</evidence>
<dbReference type="PANTHER" id="PTHR46488:SF1">
    <property type="entry name" value="AP-5 COMPLEX SUBUNIT ZETA-1"/>
    <property type="match status" value="1"/>
</dbReference>
<dbReference type="AlphaFoldDB" id="A0A6J3Q3K0"/>
<dbReference type="InterPro" id="IPR055450">
    <property type="entry name" value="AP5Z1_ARM"/>
</dbReference>
<dbReference type="InParanoid" id="A0A6J3Q3K0"/>
<dbReference type="GeneID" id="101319512"/>
<protein>
    <submittedName>
        <fullName evidence="6">AP-5 complex subunit zeta-1 isoform X1</fullName>
    </submittedName>
</protein>
<feature type="region of interest" description="Disordered" evidence="1">
    <location>
        <begin position="1"/>
        <end position="80"/>
    </location>
</feature>
<organism evidence="5 6">
    <name type="scientific">Tursiops truncatus</name>
    <name type="common">Atlantic bottle-nosed dolphin</name>
    <name type="synonym">Delphinus truncatus</name>
    <dbReference type="NCBI Taxonomy" id="9739"/>
    <lineage>
        <taxon>Eukaryota</taxon>
        <taxon>Metazoa</taxon>
        <taxon>Chordata</taxon>
        <taxon>Craniata</taxon>
        <taxon>Vertebrata</taxon>
        <taxon>Euteleostomi</taxon>
        <taxon>Mammalia</taxon>
        <taxon>Eutheria</taxon>
        <taxon>Laurasiatheria</taxon>
        <taxon>Artiodactyla</taxon>
        <taxon>Whippomorpha</taxon>
        <taxon>Cetacea</taxon>
        <taxon>Odontoceti</taxon>
        <taxon>Delphinidae</taxon>
        <taxon>Tursiops</taxon>
    </lineage>
</organism>
<dbReference type="Pfam" id="PF25153">
    <property type="entry name" value="TPR_AP5Z1"/>
    <property type="match status" value="2"/>
</dbReference>
<dbReference type="InterPro" id="IPR056856">
    <property type="entry name" value="TPR_AP5Z1_C"/>
</dbReference>
<sequence length="1096" mass="117634">MHHGTLHGTRPGSRRCCGLFSRSRQRAERQGSSPGGGGGGGGGGGSGSQQQQQQQEEEDVHDGGGESAPPGQGAPGRGAGEALCPGLCATARGGLGSRRPGRPAEALPHRLGHEIQQEGDQQQVRSLAQRVLKVLESRQPEGPSLRHLLPIVSKVTSLAPDALREEQTRALSKRLGDWLRYASVQQAVAHSSGGFFSTPRARQVRLGHSELRVPRLPQPAWPAGRHPLLLPGSRTSALSSLHSGMRGCLGSQPPSLWRALWVEARNTRAGTVFDRGLRFQLKCLRSRTLGGGGVPVVPEKRGRPGRWLAPHAACSWPFPGPAAPADLPCLLQLGPVTEVDGAVATDFFTVLSTGQRFTEDQWLNVQAFSMLRAWLLDSGPGGSSAPDADDKSELEGSTLSVLSAASTAGHLLPPQQWLREKAFEYCQRLLEQSNRRALKKADSDLQKACLVEAVLVLDVLCQQDPSFLYRTLSCLKPLHTRLRGDPAWVRALLPVAQFFLHHGEAAAVDAEAVYQHLFTRIPAEHFHSPMLAFEFVQFCRDSLPLFGRSLGILRTSFPNLFKFLAWNSPPLTSDFVALLPSLVDAGTAVEMLHLLLDLPCLTAALDLQLRSLQAASERPPWDVSIRAPGCLEALRDSQVQGLFQHLLRAHASGTVERLTPLYRLLQPLAGCARVVQCAEAVPTLLRAFFSAVTQFADGALASQLALLLLERSDSLYQVPGYEAGVHRWVPPGGLRPSCGSMAQPWTGSLTPRALPLTAAVPQLPPTPAQPRHFLGHCTHPSLPTQAPRPRSLPERVSPLLKAQFMRAHPRSSPASSLVGQEVPGGAGTTFTSTWCSGASRHRPALLGPGRGAGVCVGQAQPTGPLAQGAELPVPGPVQAASSTGGRAGEGAAGVRGRPPQRRARAHIRGEAAAAPPQPAPDVRACHRAEVLSPTQVWAIGEYLSVSWDRRCTVEQINNFFEALEALLFEVTQSRPSTTLPKCPPQVITVLMTTLTKLASRSQDLIPRVSLLLSKMRTLAQSAATGSTPGEEGVGAIHTRATELLNLLKMPSVAQFVFTPSVEVSEPRYHRDTNTALPLVLRTVSRLVEREAGLLPG</sequence>
<feature type="domain" description="AP-5 complex subunit zeta-1 N-terminal TPR" evidence="3">
    <location>
        <begin position="115"/>
        <end position="203"/>
    </location>
</feature>